<name>A0ABZ0JJN0_9XANT</name>
<accession>A0ABZ0JJN0</accession>
<reference evidence="1 2" key="1">
    <citation type="submission" date="2023-05" db="EMBL/GenBank/DDBJ databases">
        <title>Xanthomonas rydalmerenesis sp. nov., a novel Xanthomonas species isolated from Fragaria x ananassa.</title>
        <authorList>
            <person name="McKnight D.J.E."/>
            <person name="Wong-Bajracharya J."/>
            <person name="Okoh E.B."/>
            <person name="Snijders F."/>
            <person name="Lidbetter F."/>
            <person name="Webster J."/>
            <person name="Djordjevic S.P."/>
            <person name="Bogema D.R."/>
            <person name="Chapman T.A."/>
        </authorList>
    </citation>
    <scope>NUCLEOTIDE SEQUENCE [LARGE SCALE GENOMIC DNA]</scope>
    <source>
        <strain evidence="1 2">DAR34883</strain>
    </source>
</reference>
<evidence type="ECO:0000313" key="2">
    <source>
        <dbReference type="Proteomes" id="UP001302020"/>
    </source>
</evidence>
<dbReference type="Proteomes" id="UP001302020">
    <property type="component" value="Chromosome"/>
</dbReference>
<sequence>MTRPCYPGTTIPVRRGDLVRWHDDERPSQVLFVVSTGDFPPEEDVASREWFRSEFGEGIMIDTPAAGWVLESEDCVNIVLLRAVDERA</sequence>
<organism evidence="1 2">
    <name type="scientific">Xanthomonas rydalmerensis</name>
    <dbReference type="NCBI Taxonomy" id="3046274"/>
    <lineage>
        <taxon>Bacteria</taxon>
        <taxon>Pseudomonadati</taxon>
        <taxon>Pseudomonadota</taxon>
        <taxon>Gammaproteobacteria</taxon>
        <taxon>Lysobacterales</taxon>
        <taxon>Lysobacteraceae</taxon>
        <taxon>Xanthomonas</taxon>
    </lineage>
</organism>
<dbReference type="EMBL" id="CP126172">
    <property type="protein sequence ID" value="WOS40002.1"/>
    <property type="molecule type" value="Genomic_DNA"/>
</dbReference>
<dbReference type="RefSeq" id="WP_160967047.1">
    <property type="nucleotide sequence ID" value="NZ_CP126170.1"/>
</dbReference>
<proteinExistence type="predicted"/>
<keyword evidence="2" id="KW-1185">Reference proteome</keyword>
<protein>
    <submittedName>
        <fullName evidence="1">Uncharacterized protein</fullName>
    </submittedName>
</protein>
<evidence type="ECO:0000313" key="1">
    <source>
        <dbReference type="EMBL" id="WOS40002.1"/>
    </source>
</evidence>
<gene>
    <name evidence="1" type="ORF">QN243_16570</name>
</gene>